<dbReference type="InterPro" id="IPR001509">
    <property type="entry name" value="Epimerase_deHydtase"/>
</dbReference>
<organism evidence="3 4">
    <name type="scientific">Undibacterium baiyunense</name>
    <dbReference type="NCBI Taxonomy" id="2828731"/>
    <lineage>
        <taxon>Bacteria</taxon>
        <taxon>Pseudomonadati</taxon>
        <taxon>Pseudomonadota</taxon>
        <taxon>Betaproteobacteria</taxon>
        <taxon>Burkholderiales</taxon>
        <taxon>Oxalobacteraceae</taxon>
        <taxon>Undibacterium</taxon>
    </lineage>
</organism>
<feature type="transmembrane region" description="Helical" evidence="1">
    <location>
        <begin position="381"/>
        <end position="399"/>
    </location>
</feature>
<reference evidence="3 4" key="1">
    <citation type="submission" date="2021-04" db="EMBL/GenBank/DDBJ databases">
        <title>novel species isolated from subtropical streams in China.</title>
        <authorList>
            <person name="Lu H."/>
        </authorList>
    </citation>
    <scope>NUCLEOTIDE SEQUENCE [LARGE SCALE GENOMIC DNA]</scope>
    <source>
        <strain evidence="3 4">BYS107W</strain>
    </source>
</reference>
<evidence type="ECO:0000313" key="4">
    <source>
        <dbReference type="Proteomes" id="UP000680158"/>
    </source>
</evidence>
<keyword evidence="1" id="KW-0812">Transmembrane</keyword>
<proteinExistence type="predicted"/>
<dbReference type="PANTHER" id="PTHR12126:SF11">
    <property type="entry name" value="NADH DEHYDROGENASE [UBIQUINONE] 1 ALPHA SUBCOMPLEX SUBUNIT 9, MITOCHONDRIAL"/>
    <property type="match status" value="1"/>
</dbReference>
<keyword evidence="1" id="KW-0472">Membrane</keyword>
<evidence type="ECO:0000256" key="1">
    <source>
        <dbReference type="SAM" id="Phobius"/>
    </source>
</evidence>
<dbReference type="RefSeq" id="WP_212684218.1">
    <property type="nucleotide sequence ID" value="NZ_JAGSPM010000005.1"/>
</dbReference>
<evidence type="ECO:0000313" key="3">
    <source>
        <dbReference type="EMBL" id="MBR7746926.1"/>
    </source>
</evidence>
<dbReference type="SUPFAM" id="SSF51735">
    <property type="entry name" value="NAD(P)-binding Rossmann-fold domains"/>
    <property type="match status" value="1"/>
</dbReference>
<dbReference type="Pfam" id="PF13781">
    <property type="entry name" value="DoxX_3"/>
    <property type="match status" value="1"/>
</dbReference>
<comment type="caution">
    <text evidence="3">The sequence shown here is derived from an EMBL/GenBank/DDBJ whole genome shotgun (WGS) entry which is preliminary data.</text>
</comment>
<gene>
    <name evidence="3" type="ORF">KDM92_10060</name>
</gene>
<feature type="transmembrane region" description="Helical" evidence="1">
    <location>
        <begin position="340"/>
        <end position="361"/>
    </location>
</feature>
<dbReference type="GO" id="GO:0044877">
    <property type="term" value="F:protein-containing complex binding"/>
    <property type="evidence" value="ECO:0007669"/>
    <property type="project" value="TreeGrafter"/>
</dbReference>
<dbReference type="AlphaFoldDB" id="A0A941DFB7"/>
<keyword evidence="1" id="KW-1133">Transmembrane helix</keyword>
<feature type="transmembrane region" description="Helical" evidence="1">
    <location>
        <begin position="436"/>
        <end position="452"/>
    </location>
</feature>
<dbReference type="InterPro" id="IPR051207">
    <property type="entry name" value="ComplexI_NDUFA9_subunit"/>
</dbReference>
<feature type="transmembrane region" description="Helical" evidence="1">
    <location>
        <begin position="411"/>
        <end position="430"/>
    </location>
</feature>
<keyword evidence="4" id="KW-1185">Reference proteome</keyword>
<name>A0A941DFB7_9BURK</name>
<dbReference type="InterPro" id="IPR025695">
    <property type="entry name" value="DoxX-like"/>
</dbReference>
<dbReference type="EMBL" id="JAGSPM010000005">
    <property type="protein sequence ID" value="MBR7746926.1"/>
    <property type="molecule type" value="Genomic_DNA"/>
</dbReference>
<dbReference type="InterPro" id="IPR036291">
    <property type="entry name" value="NAD(P)-bd_dom_sf"/>
</dbReference>
<sequence>MKILICGAHGFVGRHIRQYLLEAGHEIIDGVHQFSDVASSQNNQLLIDYSKDTSGSIWEKRFAALASAAPSTPIDHHANSGHIDIVINAVGILNSNKSASFEAIHRDTPIALFQAANDAVVKGIVQISALGPDDHEQHYASSNAEALSPYLQTKRDADQFLSQLACPHLILRPSLIVGVDGASSQLFRSLASMPLIGLPGKGEQTLQPVHIDDLCHCIGKWVTQIENNSAKPHQIMHAVGPTAMSYRQMLAHYRQSMGLGSSCFLPIPMPIMRIGAVLAQYLPQKVFAPETLRMLEQGNTADCAQFSDYLGHAPKAANAWFRQSEASHLAAAAIATWSSILFRFVLALLWIATGIISLWIYPHQESALLLSQVGISDAYTIPILYAASGLDFAIGIITLTHPSRRLWQIQILVILLYSLIISLALPEFLVHPFGPILKNLPILAILFVLLAGERK</sequence>
<protein>
    <submittedName>
        <fullName evidence="3">SDR family oxidoreductase</fullName>
    </submittedName>
</protein>
<evidence type="ECO:0000259" key="2">
    <source>
        <dbReference type="Pfam" id="PF01370"/>
    </source>
</evidence>
<feature type="domain" description="NAD-dependent epimerase/dehydratase" evidence="2">
    <location>
        <begin position="3"/>
        <end position="227"/>
    </location>
</feature>
<dbReference type="Gene3D" id="3.40.50.720">
    <property type="entry name" value="NAD(P)-binding Rossmann-like Domain"/>
    <property type="match status" value="1"/>
</dbReference>
<dbReference type="Pfam" id="PF01370">
    <property type="entry name" value="Epimerase"/>
    <property type="match status" value="1"/>
</dbReference>
<dbReference type="PANTHER" id="PTHR12126">
    <property type="entry name" value="NADH-UBIQUINONE OXIDOREDUCTASE 39 KDA SUBUNIT-RELATED"/>
    <property type="match status" value="1"/>
</dbReference>
<accession>A0A941DFB7</accession>
<dbReference type="Proteomes" id="UP000680158">
    <property type="component" value="Unassembled WGS sequence"/>
</dbReference>